<evidence type="ECO:0000313" key="2">
    <source>
        <dbReference type="EMBL" id="MDM8157915.1"/>
    </source>
</evidence>
<sequence>MKTTIQHFENRAGGKGWIHIEHLLDSDALGCHVKMYARVTIDPHASIGVHLHQGDGESYLIEKGTALYHADGVTRTLHPGDHTWTPNGHRHGIENPGEVELVLIALIITQE</sequence>
<feature type="domain" description="Cupin type-2" evidence="1">
    <location>
        <begin position="38"/>
        <end position="105"/>
    </location>
</feature>
<dbReference type="InterPro" id="IPR011051">
    <property type="entry name" value="RmlC_Cupin_sf"/>
</dbReference>
<dbReference type="RefSeq" id="WP_289608357.1">
    <property type="nucleotide sequence ID" value="NZ_JAUDCG010000052.1"/>
</dbReference>
<dbReference type="Pfam" id="PF07883">
    <property type="entry name" value="Cupin_2"/>
    <property type="match status" value="1"/>
</dbReference>
<dbReference type="Gene3D" id="2.60.120.10">
    <property type="entry name" value="Jelly Rolls"/>
    <property type="match status" value="1"/>
</dbReference>
<dbReference type="SUPFAM" id="SSF51182">
    <property type="entry name" value="RmlC-like cupins"/>
    <property type="match status" value="1"/>
</dbReference>
<reference evidence="2" key="1">
    <citation type="submission" date="2023-06" db="EMBL/GenBank/DDBJ databases">
        <title>Identification and characterization of horizontal gene transfer across gut microbiota members of farm animals based on homology search.</title>
        <authorList>
            <person name="Schwarzerova J."/>
            <person name="Nykrynova M."/>
            <person name="Jureckova K."/>
            <person name="Cejkova D."/>
            <person name="Rychlik I."/>
        </authorList>
    </citation>
    <scope>NUCLEOTIDE SEQUENCE</scope>
    <source>
        <strain evidence="2">ET39</strain>
    </source>
</reference>
<dbReference type="InterPro" id="IPR014710">
    <property type="entry name" value="RmlC-like_jellyroll"/>
</dbReference>
<organism evidence="2 3">
    <name type="scientific">Amedibacillus dolichus</name>
    <dbReference type="NCBI Taxonomy" id="31971"/>
    <lineage>
        <taxon>Bacteria</taxon>
        <taxon>Bacillati</taxon>
        <taxon>Bacillota</taxon>
        <taxon>Erysipelotrichia</taxon>
        <taxon>Erysipelotrichales</taxon>
        <taxon>Erysipelotrichaceae</taxon>
        <taxon>Amedibacillus</taxon>
    </lineage>
</organism>
<dbReference type="InterPro" id="IPR013096">
    <property type="entry name" value="Cupin_2"/>
</dbReference>
<gene>
    <name evidence="2" type="ORF">QUV96_09765</name>
</gene>
<dbReference type="Proteomes" id="UP001529340">
    <property type="component" value="Unassembled WGS sequence"/>
</dbReference>
<comment type="caution">
    <text evidence="2">The sequence shown here is derived from an EMBL/GenBank/DDBJ whole genome shotgun (WGS) entry which is preliminary data.</text>
</comment>
<keyword evidence="3" id="KW-1185">Reference proteome</keyword>
<protein>
    <submittedName>
        <fullName evidence="2">Cupin domain-containing protein</fullName>
    </submittedName>
</protein>
<accession>A0ABT7UG44</accession>
<reference evidence="2" key="2">
    <citation type="submission" date="2023-06" db="EMBL/GenBank/DDBJ databases">
        <authorList>
            <person name="Zeman M."/>
            <person name="Kubasova T."/>
            <person name="Jahodarova E."/>
            <person name="Nykrynova M."/>
            <person name="Rychlik I."/>
        </authorList>
    </citation>
    <scope>NUCLEOTIDE SEQUENCE</scope>
    <source>
        <strain evidence="2">ET39</strain>
    </source>
</reference>
<name>A0ABT7UG44_9FIRM</name>
<evidence type="ECO:0000259" key="1">
    <source>
        <dbReference type="Pfam" id="PF07883"/>
    </source>
</evidence>
<proteinExistence type="predicted"/>
<dbReference type="CDD" id="cd02221">
    <property type="entry name" value="cupin_TM1287-like"/>
    <property type="match status" value="1"/>
</dbReference>
<evidence type="ECO:0000313" key="3">
    <source>
        <dbReference type="Proteomes" id="UP001529340"/>
    </source>
</evidence>
<dbReference type="EMBL" id="JAUDCG010000052">
    <property type="protein sequence ID" value="MDM8157915.1"/>
    <property type="molecule type" value="Genomic_DNA"/>
</dbReference>